<keyword evidence="5 7" id="KW-0472">Membrane</keyword>
<sequence>MYRDVPKRRMAWLLLKDTVNSCMEYRVLGLAAEAAFFTLISIPPLLLGLIGLLGYLDWIGQETIDSIRTNFLDASSAVLSSKGVDQLARPLIDDVIKGGGPDVISLGFALALWSGSRAVNVFIDTITVMYGLDGRRGIVKTRLLAFGLYLVALVIGAVALPLMVAGPDAVLRLVPQAQWVVGVFYWPVVLLLSIAFLTTLYHVSVPVRSPWREDVPGALVALVIWVFGSFLLRLYLTNTVEGPTIYGSLAAPVAVLLWIGVSAFAVLVGAAVNAAIDHVWPSVATAAARRANERRREEAAAEVVAAVAARKARGAGAEAEHDDEDEDDEDDDDFGDDTGAEDAPAEFPERWTKFLPPSDVRGRLLPRDRNGDTRHGNQGL</sequence>
<name>A0ABT7A795_9ACTN</name>
<evidence type="ECO:0000256" key="1">
    <source>
        <dbReference type="ARBA" id="ARBA00004651"/>
    </source>
</evidence>
<feature type="transmembrane region" description="Helical" evidence="7">
    <location>
        <begin position="215"/>
        <end position="235"/>
    </location>
</feature>
<evidence type="ECO:0000256" key="3">
    <source>
        <dbReference type="ARBA" id="ARBA00022692"/>
    </source>
</evidence>
<evidence type="ECO:0000313" key="9">
    <source>
        <dbReference type="Proteomes" id="UP001214441"/>
    </source>
</evidence>
<evidence type="ECO:0000256" key="4">
    <source>
        <dbReference type="ARBA" id="ARBA00022989"/>
    </source>
</evidence>
<comment type="caution">
    <text evidence="8">The sequence shown here is derived from an EMBL/GenBank/DDBJ whole genome shotgun (WGS) entry which is preliminary data.</text>
</comment>
<dbReference type="InterPro" id="IPR017039">
    <property type="entry name" value="Virul_fac_BrkB"/>
</dbReference>
<dbReference type="RefSeq" id="WP_274047382.1">
    <property type="nucleotide sequence ID" value="NZ_JANCPR020000048.1"/>
</dbReference>
<keyword evidence="2" id="KW-1003">Cell membrane</keyword>
<feature type="region of interest" description="Disordered" evidence="6">
    <location>
        <begin position="312"/>
        <end position="380"/>
    </location>
</feature>
<dbReference type="PANTHER" id="PTHR30213">
    <property type="entry name" value="INNER MEMBRANE PROTEIN YHJD"/>
    <property type="match status" value="1"/>
</dbReference>
<dbReference type="Pfam" id="PF03631">
    <property type="entry name" value="Virul_fac_BrkB"/>
    <property type="match status" value="1"/>
</dbReference>
<feature type="compositionally biased region" description="Basic and acidic residues" evidence="6">
    <location>
        <begin position="360"/>
        <end position="380"/>
    </location>
</feature>
<feature type="transmembrane region" description="Helical" evidence="7">
    <location>
        <begin position="184"/>
        <end position="203"/>
    </location>
</feature>
<feature type="transmembrane region" description="Helical" evidence="7">
    <location>
        <begin position="255"/>
        <end position="276"/>
    </location>
</feature>
<feature type="transmembrane region" description="Helical" evidence="7">
    <location>
        <begin position="143"/>
        <end position="164"/>
    </location>
</feature>
<evidence type="ECO:0000256" key="5">
    <source>
        <dbReference type="ARBA" id="ARBA00023136"/>
    </source>
</evidence>
<feature type="transmembrane region" description="Helical" evidence="7">
    <location>
        <begin position="34"/>
        <end position="56"/>
    </location>
</feature>
<keyword evidence="9" id="KW-1185">Reference proteome</keyword>
<comment type="subcellular location">
    <subcellularLocation>
        <location evidence="1">Cell membrane</location>
        <topology evidence="1">Multi-pass membrane protein</topology>
    </subcellularLocation>
</comment>
<accession>A0ABT7A795</accession>
<proteinExistence type="predicted"/>
<evidence type="ECO:0000256" key="7">
    <source>
        <dbReference type="SAM" id="Phobius"/>
    </source>
</evidence>
<organism evidence="8 9">
    <name type="scientific">Streptomyces iconiensis</name>
    <dbReference type="NCBI Taxonomy" id="1384038"/>
    <lineage>
        <taxon>Bacteria</taxon>
        <taxon>Bacillati</taxon>
        <taxon>Actinomycetota</taxon>
        <taxon>Actinomycetes</taxon>
        <taxon>Kitasatosporales</taxon>
        <taxon>Streptomycetaceae</taxon>
        <taxon>Streptomyces</taxon>
    </lineage>
</organism>
<reference evidence="8 9" key="1">
    <citation type="submission" date="2023-05" db="EMBL/GenBank/DDBJ databases">
        <title>Streptantibioticus silvisoli sp. nov., acidotolerant actinomycetes 1 from pine litter.</title>
        <authorList>
            <person name="Swiecimska M."/>
            <person name="Golinska P."/>
            <person name="Sangal V."/>
            <person name="Wachnowicz B."/>
            <person name="Goodfellow M."/>
        </authorList>
    </citation>
    <scope>NUCLEOTIDE SEQUENCE [LARGE SCALE GENOMIC DNA]</scope>
    <source>
        <strain evidence="8 9">DSM 42109</strain>
    </source>
</reference>
<feature type="transmembrane region" description="Helical" evidence="7">
    <location>
        <begin position="103"/>
        <end position="123"/>
    </location>
</feature>
<dbReference type="Proteomes" id="UP001214441">
    <property type="component" value="Unassembled WGS sequence"/>
</dbReference>
<protein>
    <submittedName>
        <fullName evidence="8">YihY/virulence factor BrkB family protein</fullName>
    </submittedName>
</protein>
<gene>
    <name evidence="8" type="ORF">NMN56_034405</name>
</gene>
<evidence type="ECO:0000313" key="8">
    <source>
        <dbReference type="EMBL" id="MDJ1136947.1"/>
    </source>
</evidence>
<evidence type="ECO:0000256" key="2">
    <source>
        <dbReference type="ARBA" id="ARBA00022475"/>
    </source>
</evidence>
<evidence type="ECO:0000256" key="6">
    <source>
        <dbReference type="SAM" id="MobiDB-lite"/>
    </source>
</evidence>
<dbReference type="EMBL" id="JANCPR020000048">
    <property type="protein sequence ID" value="MDJ1136947.1"/>
    <property type="molecule type" value="Genomic_DNA"/>
</dbReference>
<dbReference type="PANTHER" id="PTHR30213:SF0">
    <property type="entry name" value="UPF0761 MEMBRANE PROTEIN YIHY"/>
    <property type="match status" value="1"/>
</dbReference>
<feature type="compositionally biased region" description="Acidic residues" evidence="6">
    <location>
        <begin position="320"/>
        <end position="344"/>
    </location>
</feature>
<keyword evidence="4 7" id="KW-1133">Transmembrane helix</keyword>
<keyword evidence="3 7" id="KW-0812">Transmembrane</keyword>